<evidence type="ECO:0000313" key="4">
    <source>
        <dbReference type="EMBL" id="KAI0513786.1"/>
    </source>
</evidence>
<reference evidence="4" key="1">
    <citation type="journal article" date="2022" name="Front. Genet.">
        <title>Chromosome-Scale Assembly of the Dendrobium nobile Genome Provides Insights Into the Molecular Mechanism of the Biosynthesis of the Medicinal Active Ingredient of Dendrobium.</title>
        <authorList>
            <person name="Xu Q."/>
            <person name="Niu S.-C."/>
            <person name="Li K.-L."/>
            <person name="Zheng P.-J."/>
            <person name="Zhang X.-J."/>
            <person name="Jia Y."/>
            <person name="Liu Y."/>
            <person name="Niu Y.-X."/>
            <person name="Yu L.-H."/>
            <person name="Chen D.-F."/>
            <person name="Zhang G.-Q."/>
        </authorList>
    </citation>
    <scope>NUCLEOTIDE SEQUENCE</scope>
    <source>
        <tissue evidence="4">Leaf</tissue>
    </source>
</reference>
<feature type="region of interest" description="Disordered" evidence="3">
    <location>
        <begin position="1"/>
        <end position="54"/>
    </location>
</feature>
<feature type="compositionally biased region" description="Low complexity" evidence="3">
    <location>
        <begin position="1"/>
        <end position="17"/>
    </location>
</feature>
<keyword evidence="2" id="KW-0131">Cell cycle</keyword>
<dbReference type="EMBL" id="JAGYWB010000008">
    <property type="protein sequence ID" value="KAI0513786.1"/>
    <property type="molecule type" value="Genomic_DNA"/>
</dbReference>
<evidence type="ECO:0000256" key="2">
    <source>
        <dbReference type="ARBA" id="ARBA00023306"/>
    </source>
</evidence>
<dbReference type="SMR" id="A0A8T3BNP9"/>
<accession>A0A8T3BNP9</accession>
<dbReference type="AlphaFoldDB" id="A0A8T3BNP9"/>
<dbReference type="PANTHER" id="PTHR33142">
    <property type="entry name" value="CYCLIN-DEPENDENT PROTEIN KINASE INHIBITOR SMR13"/>
    <property type="match status" value="1"/>
</dbReference>
<sequence>MTATSPETTPSTPEANSIPPPTTPTSKSSAIIMTCPPPPRKPRPASRRKRALPETNHIYIDAEELELLFFKRSTVSASLEKHDCCTPILDKSKQEAVERRRCPAAPRKVRLRAACRKRRLEEVQVIDVGAEELRSLFQPRNLQVDSWESVKIKRKKISINNS</sequence>
<keyword evidence="1" id="KW-0649">Protein kinase inhibitor</keyword>
<dbReference type="GO" id="GO:0032875">
    <property type="term" value="P:regulation of DNA endoreduplication"/>
    <property type="evidence" value="ECO:0007669"/>
    <property type="project" value="InterPro"/>
</dbReference>
<keyword evidence="5" id="KW-1185">Reference proteome</keyword>
<evidence type="ECO:0000256" key="1">
    <source>
        <dbReference type="ARBA" id="ARBA00023013"/>
    </source>
</evidence>
<evidence type="ECO:0000256" key="3">
    <source>
        <dbReference type="SAM" id="MobiDB-lite"/>
    </source>
</evidence>
<proteinExistence type="predicted"/>
<dbReference type="PANTHER" id="PTHR33142:SF8">
    <property type="entry name" value="CYCLIN-DEPENDENT PROTEIN KINASE INHIBITOR SMR9"/>
    <property type="match status" value="1"/>
</dbReference>
<dbReference type="Proteomes" id="UP000829196">
    <property type="component" value="Unassembled WGS sequence"/>
</dbReference>
<dbReference type="GO" id="GO:0004860">
    <property type="term" value="F:protein kinase inhibitor activity"/>
    <property type="evidence" value="ECO:0007669"/>
    <property type="project" value="UniProtKB-KW"/>
</dbReference>
<feature type="compositionally biased region" description="Basic residues" evidence="3">
    <location>
        <begin position="40"/>
        <end position="50"/>
    </location>
</feature>
<evidence type="ECO:0000313" key="5">
    <source>
        <dbReference type="Proteomes" id="UP000829196"/>
    </source>
</evidence>
<organism evidence="4 5">
    <name type="scientific">Dendrobium nobile</name>
    <name type="common">Orchid</name>
    <dbReference type="NCBI Taxonomy" id="94219"/>
    <lineage>
        <taxon>Eukaryota</taxon>
        <taxon>Viridiplantae</taxon>
        <taxon>Streptophyta</taxon>
        <taxon>Embryophyta</taxon>
        <taxon>Tracheophyta</taxon>
        <taxon>Spermatophyta</taxon>
        <taxon>Magnoliopsida</taxon>
        <taxon>Liliopsida</taxon>
        <taxon>Asparagales</taxon>
        <taxon>Orchidaceae</taxon>
        <taxon>Epidendroideae</taxon>
        <taxon>Malaxideae</taxon>
        <taxon>Dendrobiinae</taxon>
        <taxon>Dendrobium</taxon>
    </lineage>
</organism>
<dbReference type="InterPro" id="IPR040389">
    <property type="entry name" value="SMR"/>
</dbReference>
<gene>
    <name evidence="4" type="ORF">KFK09_009816</name>
</gene>
<dbReference type="OrthoDB" id="10389420at2759"/>
<protein>
    <submittedName>
        <fullName evidence="4">Uncharacterized protein</fullName>
    </submittedName>
</protein>
<comment type="caution">
    <text evidence="4">The sequence shown here is derived from an EMBL/GenBank/DDBJ whole genome shotgun (WGS) entry which is preliminary data.</text>
</comment>
<name>A0A8T3BNP9_DENNO</name>